<comment type="subcellular location">
    <subcellularLocation>
        <location evidence="1">Cell membrane</location>
        <topology evidence="1">Multi-pass membrane protein</topology>
    </subcellularLocation>
</comment>
<evidence type="ECO:0000256" key="5">
    <source>
        <dbReference type="ARBA" id="ARBA00023136"/>
    </source>
</evidence>
<dbReference type="PANTHER" id="PTHR32196">
    <property type="entry name" value="ABC TRANSPORTER PERMEASE PROTEIN YPHD-RELATED-RELATED"/>
    <property type="match status" value="1"/>
</dbReference>
<organism evidence="7 8">
    <name type="scientific">Rathayibacter festucae DSM 15932</name>
    <dbReference type="NCBI Taxonomy" id="1328866"/>
    <lineage>
        <taxon>Bacteria</taxon>
        <taxon>Bacillati</taxon>
        <taxon>Actinomycetota</taxon>
        <taxon>Actinomycetes</taxon>
        <taxon>Micrococcales</taxon>
        <taxon>Microbacteriaceae</taxon>
        <taxon>Rathayibacter</taxon>
    </lineage>
</organism>
<feature type="transmembrane region" description="Helical" evidence="6">
    <location>
        <begin position="183"/>
        <end position="204"/>
    </location>
</feature>
<dbReference type="GO" id="GO:0005886">
    <property type="term" value="C:plasma membrane"/>
    <property type="evidence" value="ECO:0007669"/>
    <property type="project" value="UniProtKB-SubCell"/>
</dbReference>
<feature type="transmembrane region" description="Helical" evidence="6">
    <location>
        <begin position="263"/>
        <end position="281"/>
    </location>
</feature>
<dbReference type="InterPro" id="IPR001851">
    <property type="entry name" value="ABC_transp_permease"/>
</dbReference>
<evidence type="ECO:0000256" key="2">
    <source>
        <dbReference type="ARBA" id="ARBA00022475"/>
    </source>
</evidence>
<dbReference type="EMBL" id="CP028137">
    <property type="protein sequence ID" value="AZZ51692.1"/>
    <property type="molecule type" value="Genomic_DNA"/>
</dbReference>
<name>A0A3T0SZL3_9MICO</name>
<dbReference type="GO" id="GO:0022857">
    <property type="term" value="F:transmembrane transporter activity"/>
    <property type="evidence" value="ECO:0007669"/>
    <property type="project" value="InterPro"/>
</dbReference>
<feature type="transmembrane region" description="Helical" evidence="6">
    <location>
        <begin position="93"/>
        <end position="114"/>
    </location>
</feature>
<keyword evidence="4 6" id="KW-1133">Transmembrane helix</keyword>
<sequence length="340" mass="33718">MTLTTAPAEKASPTEAPAAPRARRRGIGALALIGYLVVLLEIAVFSAASPVFATGGNVSTILIQAVVPAIAGFGLAIVVITGGDDVVRGGIDLASGPIVGLSGVVAAVALTAGLGALPAVLLALLVSVGFGAISGTAVVLGLRPLLATLAVSGIVGSVVFLATDNVKVPVADPLFDWLRGGSVLGLPAPVAVLAVVTVATALAVGRTSWGTRSYAVGQNPTAASVAGVSVWRHVLTSYLLSGLLAGIAGLLLAARLAAAVPGIGNQILLDIIVTAYLSVVFSRRFVVTIGGTLLAAVFVAALGNGFTLIGVDSQWVGAIKGLLILLVLGLAALRERGVRS</sequence>
<dbReference type="Proteomes" id="UP000285317">
    <property type="component" value="Chromosome"/>
</dbReference>
<feature type="transmembrane region" description="Helical" evidence="6">
    <location>
        <begin position="61"/>
        <end position="81"/>
    </location>
</feature>
<accession>A0A3T0SZL3</accession>
<feature type="transmembrane region" description="Helical" evidence="6">
    <location>
        <begin position="238"/>
        <end position="257"/>
    </location>
</feature>
<feature type="transmembrane region" description="Helical" evidence="6">
    <location>
        <begin position="145"/>
        <end position="163"/>
    </location>
</feature>
<feature type="transmembrane region" description="Helical" evidence="6">
    <location>
        <begin position="315"/>
        <end position="333"/>
    </location>
</feature>
<dbReference type="AlphaFoldDB" id="A0A3T0SZL3"/>
<feature type="transmembrane region" description="Helical" evidence="6">
    <location>
        <begin position="120"/>
        <end position="140"/>
    </location>
</feature>
<reference evidence="7 8" key="1">
    <citation type="submission" date="2018-03" db="EMBL/GenBank/DDBJ databases">
        <title>Bacteriophage NCPPB3778 and a type I-E CRISPR drive the evolution of the US Biological Select Agent, Rathayibacter toxicus.</title>
        <authorList>
            <person name="Davis E.W.II."/>
            <person name="Tabima J.F."/>
            <person name="Weisberg A.J."/>
            <person name="Dantas Lopes L."/>
            <person name="Wiseman M.S."/>
            <person name="Wiseman M.S."/>
            <person name="Pupko T."/>
            <person name="Belcher M.S."/>
            <person name="Sechler A.J."/>
            <person name="Tancos M.A."/>
            <person name="Schroeder B.K."/>
            <person name="Murray T.D."/>
            <person name="Luster D.G."/>
            <person name="Schneider W.L."/>
            <person name="Rogers E."/>
            <person name="Andreote F.D."/>
            <person name="Grunwald N.J."/>
            <person name="Putnam M.L."/>
            <person name="Chang J.H."/>
        </authorList>
    </citation>
    <scope>NUCLEOTIDE SEQUENCE [LARGE SCALE GENOMIC DNA]</scope>
    <source>
        <strain evidence="7 8">DSM 15932</strain>
    </source>
</reference>
<evidence type="ECO:0000256" key="6">
    <source>
        <dbReference type="SAM" id="Phobius"/>
    </source>
</evidence>
<feature type="transmembrane region" description="Helical" evidence="6">
    <location>
        <begin position="27"/>
        <end position="49"/>
    </location>
</feature>
<keyword evidence="5 6" id="KW-0472">Membrane</keyword>
<gene>
    <name evidence="7" type="ORF">C1I64_06270</name>
</gene>
<dbReference type="RefSeq" id="WP_127886588.1">
    <property type="nucleotide sequence ID" value="NZ_CP028137.1"/>
</dbReference>
<evidence type="ECO:0000256" key="3">
    <source>
        <dbReference type="ARBA" id="ARBA00022692"/>
    </source>
</evidence>
<evidence type="ECO:0000256" key="4">
    <source>
        <dbReference type="ARBA" id="ARBA00022989"/>
    </source>
</evidence>
<keyword evidence="2" id="KW-1003">Cell membrane</keyword>
<keyword evidence="3 6" id="KW-0812">Transmembrane</keyword>
<protein>
    <submittedName>
        <fullName evidence="7">ABC transporter permease</fullName>
    </submittedName>
</protein>
<dbReference type="PANTHER" id="PTHR32196:SF72">
    <property type="entry name" value="RIBOSE IMPORT PERMEASE PROTEIN RBSC"/>
    <property type="match status" value="1"/>
</dbReference>
<evidence type="ECO:0000313" key="8">
    <source>
        <dbReference type="Proteomes" id="UP000285317"/>
    </source>
</evidence>
<evidence type="ECO:0000313" key="7">
    <source>
        <dbReference type="EMBL" id="AZZ51692.1"/>
    </source>
</evidence>
<evidence type="ECO:0000256" key="1">
    <source>
        <dbReference type="ARBA" id="ARBA00004651"/>
    </source>
</evidence>
<dbReference type="KEGG" id="rfs:C1I64_06270"/>
<dbReference type="Pfam" id="PF02653">
    <property type="entry name" value="BPD_transp_2"/>
    <property type="match status" value="1"/>
</dbReference>
<feature type="transmembrane region" description="Helical" evidence="6">
    <location>
        <begin position="288"/>
        <end position="309"/>
    </location>
</feature>
<proteinExistence type="predicted"/>